<evidence type="ECO:0000256" key="2">
    <source>
        <dbReference type="ARBA" id="ARBA00004286"/>
    </source>
</evidence>
<dbReference type="Gene3D" id="1.10.10.10">
    <property type="entry name" value="Winged helix-like DNA-binding domain superfamily/Winged helix DNA-binding domain"/>
    <property type="match status" value="1"/>
</dbReference>
<organism evidence="9 10">
    <name type="scientific">Vanilla planifolia</name>
    <name type="common">Vanilla</name>
    <dbReference type="NCBI Taxonomy" id="51239"/>
    <lineage>
        <taxon>Eukaryota</taxon>
        <taxon>Viridiplantae</taxon>
        <taxon>Streptophyta</taxon>
        <taxon>Embryophyta</taxon>
        <taxon>Tracheophyta</taxon>
        <taxon>Spermatophyta</taxon>
        <taxon>Magnoliopsida</taxon>
        <taxon>Liliopsida</taxon>
        <taxon>Asparagales</taxon>
        <taxon>Orchidaceae</taxon>
        <taxon>Vanilloideae</taxon>
        <taxon>Vanilleae</taxon>
        <taxon>Vanilla</taxon>
    </lineage>
</organism>
<evidence type="ECO:0000259" key="8">
    <source>
        <dbReference type="PROSITE" id="PS51504"/>
    </source>
</evidence>
<dbReference type="Pfam" id="PF00538">
    <property type="entry name" value="Linker_histone"/>
    <property type="match status" value="1"/>
</dbReference>
<feature type="compositionally biased region" description="Basic residues" evidence="7">
    <location>
        <begin position="159"/>
        <end position="190"/>
    </location>
</feature>
<dbReference type="AlphaFoldDB" id="A0A835QMW0"/>
<gene>
    <name evidence="9" type="ORF">HPP92_014194</name>
</gene>
<comment type="similarity">
    <text evidence="6">Belongs to the histone H1/H5 family.</text>
</comment>
<evidence type="ECO:0000256" key="7">
    <source>
        <dbReference type="SAM" id="MobiDB-lite"/>
    </source>
</evidence>
<proteinExistence type="inferred from homology"/>
<accession>A0A835QMW0</accession>
<evidence type="ECO:0000313" key="9">
    <source>
        <dbReference type="EMBL" id="KAG0474508.1"/>
    </source>
</evidence>
<dbReference type="PANTHER" id="PTHR11467:SF36">
    <property type="entry name" value="HISTONE 24-RELATED"/>
    <property type="match status" value="1"/>
</dbReference>
<dbReference type="GO" id="GO:0005634">
    <property type="term" value="C:nucleus"/>
    <property type="evidence" value="ECO:0007669"/>
    <property type="project" value="UniProtKB-SubCell"/>
</dbReference>
<name>A0A835QMW0_VANPL</name>
<dbReference type="SMART" id="SM00526">
    <property type="entry name" value="H15"/>
    <property type="match status" value="1"/>
</dbReference>
<dbReference type="GO" id="GO:0045910">
    <property type="term" value="P:negative regulation of DNA recombination"/>
    <property type="evidence" value="ECO:0007669"/>
    <property type="project" value="TreeGrafter"/>
</dbReference>
<dbReference type="GO" id="GO:0031492">
    <property type="term" value="F:nucleosomal DNA binding"/>
    <property type="evidence" value="ECO:0007669"/>
    <property type="project" value="TreeGrafter"/>
</dbReference>
<dbReference type="PRINTS" id="PR00624">
    <property type="entry name" value="HISTONEH5"/>
</dbReference>
<comment type="caution">
    <text evidence="9">The sequence shown here is derived from an EMBL/GenBank/DDBJ whole genome shotgun (WGS) entry which is preliminary data.</text>
</comment>
<comment type="subcellular location">
    <subcellularLocation>
        <location evidence="2">Chromosome</location>
    </subcellularLocation>
    <subcellularLocation>
        <location evidence="1 6">Nucleus</location>
    </subcellularLocation>
</comment>
<dbReference type="PROSITE" id="PS51504">
    <property type="entry name" value="H15"/>
    <property type="match status" value="1"/>
</dbReference>
<dbReference type="InterPro" id="IPR005819">
    <property type="entry name" value="H1/H5"/>
</dbReference>
<keyword evidence="5 6" id="KW-0539">Nucleus</keyword>
<dbReference type="SUPFAM" id="SSF46785">
    <property type="entry name" value="Winged helix' DNA-binding domain"/>
    <property type="match status" value="1"/>
</dbReference>
<evidence type="ECO:0000313" key="10">
    <source>
        <dbReference type="Proteomes" id="UP000639772"/>
    </source>
</evidence>
<keyword evidence="4 6" id="KW-0238">DNA-binding</keyword>
<feature type="domain" description="H15" evidence="8">
    <location>
        <begin position="26"/>
        <end position="96"/>
    </location>
</feature>
<dbReference type="EMBL" id="JADCNM010000007">
    <property type="protein sequence ID" value="KAG0474508.1"/>
    <property type="molecule type" value="Genomic_DNA"/>
</dbReference>
<evidence type="ECO:0000256" key="5">
    <source>
        <dbReference type="ARBA" id="ARBA00023242"/>
    </source>
</evidence>
<dbReference type="InterPro" id="IPR036390">
    <property type="entry name" value="WH_DNA-bd_sf"/>
</dbReference>
<evidence type="ECO:0000256" key="3">
    <source>
        <dbReference type="ARBA" id="ARBA00022454"/>
    </source>
</evidence>
<feature type="region of interest" description="Disordered" evidence="7">
    <location>
        <begin position="1"/>
        <end position="20"/>
    </location>
</feature>
<dbReference type="CDD" id="cd00073">
    <property type="entry name" value="H15"/>
    <property type="match status" value="1"/>
</dbReference>
<dbReference type="PANTHER" id="PTHR11467">
    <property type="entry name" value="HISTONE H1"/>
    <property type="match status" value="1"/>
</dbReference>
<dbReference type="GO" id="GO:0006334">
    <property type="term" value="P:nucleosome assembly"/>
    <property type="evidence" value="ECO:0007669"/>
    <property type="project" value="InterPro"/>
</dbReference>
<dbReference type="GO" id="GO:0003690">
    <property type="term" value="F:double-stranded DNA binding"/>
    <property type="evidence" value="ECO:0007669"/>
    <property type="project" value="TreeGrafter"/>
</dbReference>
<evidence type="ECO:0000256" key="6">
    <source>
        <dbReference type="RuleBase" id="RU003894"/>
    </source>
</evidence>
<dbReference type="InterPro" id="IPR005818">
    <property type="entry name" value="Histone_H1/H5_H15"/>
</dbReference>
<dbReference type="GO" id="GO:0030527">
    <property type="term" value="F:structural constituent of chromatin"/>
    <property type="evidence" value="ECO:0007669"/>
    <property type="project" value="InterPro"/>
</dbReference>
<feature type="region of interest" description="Disordered" evidence="7">
    <location>
        <begin position="94"/>
        <end position="190"/>
    </location>
</feature>
<feature type="compositionally biased region" description="Low complexity" evidence="7">
    <location>
        <begin position="146"/>
        <end position="158"/>
    </location>
</feature>
<keyword evidence="3 6" id="KW-0158">Chromosome</keyword>
<evidence type="ECO:0000256" key="4">
    <source>
        <dbReference type="ARBA" id="ARBA00023125"/>
    </source>
</evidence>
<dbReference type="GO" id="GO:0000786">
    <property type="term" value="C:nucleosome"/>
    <property type="evidence" value="ECO:0007669"/>
    <property type="project" value="InterPro"/>
</dbReference>
<dbReference type="Proteomes" id="UP000639772">
    <property type="component" value="Chromosome 7"/>
</dbReference>
<reference evidence="9 10" key="1">
    <citation type="journal article" date="2020" name="Nat. Food">
        <title>A phased Vanilla planifolia genome enables genetic improvement of flavour and production.</title>
        <authorList>
            <person name="Hasing T."/>
            <person name="Tang H."/>
            <person name="Brym M."/>
            <person name="Khazi F."/>
            <person name="Huang T."/>
            <person name="Chambers A.H."/>
        </authorList>
    </citation>
    <scope>NUCLEOTIDE SEQUENCE [LARGE SCALE GENOMIC DNA]</scope>
    <source>
        <tissue evidence="9">Leaf</tissue>
    </source>
</reference>
<dbReference type="InterPro" id="IPR036388">
    <property type="entry name" value="WH-like_DNA-bd_sf"/>
</dbReference>
<evidence type="ECO:0000256" key="1">
    <source>
        <dbReference type="ARBA" id="ARBA00004123"/>
    </source>
</evidence>
<dbReference type="OrthoDB" id="1110759at2759"/>
<sequence>MLTTEKKAKASKAVTKGKKTKAAVASHPPYFLMIKEAILALHEKTGSSSQAIAKFIEGKHKGVLPGNFRKLLAIQLRGFAAKGKLVKVKASFKLSDSGKKVEKKSVKDAKRKPGPKPKTTKEALKGKVTKVASTSGASALGKRKAVGASKKSAVSAKPVLKKAKKTVPVKPKQPKSIKSPVSRKTRKAVS</sequence>
<feature type="compositionally biased region" description="Basic and acidic residues" evidence="7">
    <location>
        <begin position="96"/>
        <end position="108"/>
    </location>
</feature>
<protein>
    <recommendedName>
        <fullName evidence="8">H15 domain-containing protein</fullName>
    </recommendedName>
</protein>
<dbReference type="GO" id="GO:0030261">
    <property type="term" value="P:chromosome condensation"/>
    <property type="evidence" value="ECO:0007669"/>
    <property type="project" value="TreeGrafter"/>
</dbReference>